<comment type="caution">
    <text evidence="2">The sequence shown here is derived from an EMBL/GenBank/DDBJ whole genome shotgun (WGS) entry which is preliminary data.</text>
</comment>
<keyword evidence="3" id="KW-1185">Reference proteome</keyword>
<dbReference type="Pfam" id="PF01261">
    <property type="entry name" value="AP_endonuc_2"/>
    <property type="match status" value="1"/>
</dbReference>
<gene>
    <name evidence="2" type="ORF">EV646_102467</name>
</gene>
<dbReference type="Proteomes" id="UP000295573">
    <property type="component" value="Unassembled WGS sequence"/>
</dbReference>
<proteinExistence type="predicted"/>
<feature type="domain" description="Xylose isomerase-like TIM barrel" evidence="1">
    <location>
        <begin position="25"/>
        <end position="212"/>
    </location>
</feature>
<organism evidence="2 3">
    <name type="scientific">Kribbella antiqua</name>
    <dbReference type="NCBI Taxonomy" id="2512217"/>
    <lineage>
        <taxon>Bacteria</taxon>
        <taxon>Bacillati</taxon>
        <taxon>Actinomycetota</taxon>
        <taxon>Actinomycetes</taxon>
        <taxon>Propionibacteriales</taxon>
        <taxon>Kribbellaceae</taxon>
        <taxon>Kribbella</taxon>
    </lineage>
</organism>
<evidence type="ECO:0000313" key="3">
    <source>
        <dbReference type="Proteomes" id="UP000295573"/>
    </source>
</evidence>
<dbReference type="Gene3D" id="3.20.20.150">
    <property type="entry name" value="Divalent-metal-dependent TIM barrel enzymes"/>
    <property type="match status" value="1"/>
</dbReference>
<dbReference type="RefSeq" id="WP_132145715.1">
    <property type="nucleotide sequence ID" value="NZ_SLWR01000002.1"/>
</dbReference>
<accession>A0A4R2IX82</accession>
<protein>
    <submittedName>
        <fullName evidence="2">Sugar phosphate isomerase/epimerase</fullName>
    </submittedName>
</protein>
<evidence type="ECO:0000259" key="1">
    <source>
        <dbReference type="Pfam" id="PF01261"/>
    </source>
</evidence>
<dbReference type="PANTHER" id="PTHR12110:SF41">
    <property type="entry name" value="INOSOSE DEHYDRATASE"/>
    <property type="match status" value="1"/>
</dbReference>
<dbReference type="InterPro" id="IPR013022">
    <property type="entry name" value="Xyl_isomerase-like_TIM-brl"/>
</dbReference>
<dbReference type="OrthoDB" id="5182842at2"/>
<dbReference type="SUPFAM" id="SSF51658">
    <property type="entry name" value="Xylose isomerase-like"/>
    <property type="match status" value="1"/>
</dbReference>
<dbReference type="PANTHER" id="PTHR12110">
    <property type="entry name" value="HYDROXYPYRUVATE ISOMERASE"/>
    <property type="match status" value="1"/>
</dbReference>
<dbReference type="GO" id="GO:0016853">
    <property type="term" value="F:isomerase activity"/>
    <property type="evidence" value="ECO:0007669"/>
    <property type="project" value="UniProtKB-KW"/>
</dbReference>
<dbReference type="AlphaFoldDB" id="A0A4R2IX82"/>
<evidence type="ECO:0000313" key="2">
    <source>
        <dbReference type="EMBL" id="TCO50393.1"/>
    </source>
</evidence>
<keyword evidence="2" id="KW-0413">Isomerase</keyword>
<name>A0A4R2IX82_9ACTN</name>
<sequence>MKRPIAVQLWSVYALAEEDFPGVLRQISEIGYLAVETFGLHGLKPAVVRRMLDDLGLGLCSAHAPFPAGPEAERILDEQSELGAPVLAWSLEPEEFATEDSIARGVERVNIAAANARGRGMRIAYHNHSAEFTQLADGRRAYDVLLDQLDPGVLVELDMYWVQLAGVDPAAVVRDLGERVRFLHVKDGPAKSSEDAMVAVGQGSLDIPAVLAANPAVEWHIVELDRCDTDIMLALRDSYDYLIGNGLSTGTRAAPH</sequence>
<dbReference type="InterPro" id="IPR050312">
    <property type="entry name" value="IolE/XylAMocC-like"/>
</dbReference>
<dbReference type="EMBL" id="SLWR01000002">
    <property type="protein sequence ID" value="TCO50393.1"/>
    <property type="molecule type" value="Genomic_DNA"/>
</dbReference>
<reference evidence="2 3" key="1">
    <citation type="journal article" date="2015" name="Stand. Genomic Sci.">
        <title>Genomic Encyclopedia of Bacterial and Archaeal Type Strains, Phase III: the genomes of soil and plant-associated and newly described type strains.</title>
        <authorList>
            <person name="Whitman W.B."/>
            <person name="Woyke T."/>
            <person name="Klenk H.P."/>
            <person name="Zhou Y."/>
            <person name="Lilburn T.G."/>
            <person name="Beck B.J."/>
            <person name="De Vos P."/>
            <person name="Vandamme P."/>
            <person name="Eisen J.A."/>
            <person name="Garrity G."/>
            <person name="Hugenholtz P."/>
            <person name="Kyrpides N.C."/>
        </authorList>
    </citation>
    <scope>NUCLEOTIDE SEQUENCE [LARGE SCALE GENOMIC DNA]</scope>
    <source>
        <strain evidence="2 3">VKM Ac-2541</strain>
    </source>
</reference>
<dbReference type="InterPro" id="IPR036237">
    <property type="entry name" value="Xyl_isomerase-like_sf"/>
</dbReference>